<reference evidence="1 2" key="1">
    <citation type="submission" date="2017-03" db="EMBL/GenBank/DDBJ databases">
        <title>Whole genome sequences of fourteen strains of Bradyrhizobium canariense and one strain of Bradyrhizobium japonicum isolated from Lupinus (Papilionoideae: Genisteae) species in Algeria.</title>
        <authorList>
            <person name="Crovadore J."/>
            <person name="Chekireb D."/>
            <person name="Brachmann A."/>
            <person name="Chablais R."/>
            <person name="Cochard B."/>
            <person name="Lefort F."/>
        </authorList>
    </citation>
    <scope>NUCLEOTIDE SEQUENCE [LARGE SCALE GENOMIC DNA]</scope>
    <source>
        <strain evidence="1 2">UBMA197</strain>
    </source>
</reference>
<proteinExistence type="predicted"/>
<protein>
    <recommendedName>
        <fullName evidence="3">DNA-binding protein</fullName>
    </recommendedName>
</protein>
<dbReference type="RefSeq" id="WP_085403688.1">
    <property type="nucleotide sequence ID" value="NZ_NAFL01000275.1"/>
</dbReference>
<evidence type="ECO:0000313" key="2">
    <source>
        <dbReference type="Proteomes" id="UP000193335"/>
    </source>
</evidence>
<dbReference type="AlphaFoldDB" id="A0A1Y2JEW4"/>
<dbReference type="Proteomes" id="UP000193335">
    <property type="component" value="Unassembled WGS sequence"/>
</dbReference>
<organism evidence="1 2">
    <name type="scientific">Bradyrhizobium japonicum</name>
    <dbReference type="NCBI Taxonomy" id="375"/>
    <lineage>
        <taxon>Bacteria</taxon>
        <taxon>Pseudomonadati</taxon>
        <taxon>Pseudomonadota</taxon>
        <taxon>Alphaproteobacteria</taxon>
        <taxon>Hyphomicrobiales</taxon>
        <taxon>Nitrobacteraceae</taxon>
        <taxon>Bradyrhizobium</taxon>
    </lineage>
</organism>
<accession>A0A1Y2JEW4</accession>
<dbReference type="EMBL" id="NAFL01000275">
    <property type="protein sequence ID" value="OSJ26987.1"/>
    <property type="molecule type" value="Genomic_DNA"/>
</dbReference>
<name>A0A1Y2JEW4_BRAJP</name>
<comment type="caution">
    <text evidence="1">The sequence shown here is derived from an EMBL/GenBank/DDBJ whole genome shotgun (WGS) entry which is preliminary data.</text>
</comment>
<evidence type="ECO:0008006" key="3">
    <source>
        <dbReference type="Google" id="ProtNLM"/>
    </source>
</evidence>
<sequence>MAPLCLDADLDLGDDLLDGADEIAAFLFKNPGKRRRVYHLNELGQLPLFYLGGALCGRKSTLTRYIADAERAATRATTDAAVQSAAPAAQQVVAADADANPR</sequence>
<evidence type="ECO:0000313" key="1">
    <source>
        <dbReference type="EMBL" id="OSJ26987.1"/>
    </source>
</evidence>
<gene>
    <name evidence="1" type="ORF">BSZ19_35105</name>
</gene>